<comment type="subcellular location">
    <subcellularLocation>
        <location evidence="1">Periplasm</location>
    </subcellularLocation>
</comment>
<dbReference type="NCBIfam" id="NF009391">
    <property type="entry name" value="PRK12750.1"/>
    <property type="match status" value="1"/>
</dbReference>
<dbReference type="InterPro" id="IPR052211">
    <property type="entry name" value="Cpx_auxiliary_protein"/>
</dbReference>
<feature type="signal peptide" evidence="6">
    <location>
        <begin position="1"/>
        <end position="25"/>
    </location>
</feature>
<feature type="coiled-coil region" evidence="5">
    <location>
        <begin position="55"/>
        <end position="82"/>
    </location>
</feature>
<proteinExistence type="inferred from homology"/>
<dbReference type="PANTHER" id="PTHR38102">
    <property type="entry name" value="PERIPLASMIC CHAPERONE SPY"/>
    <property type="match status" value="1"/>
</dbReference>
<evidence type="ECO:0000256" key="5">
    <source>
        <dbReference type="SAM" id="Coils"/>
    </source>
</evidence>
<feature type="chain" id="PRO_5009172771" evidence="6">
    <location>
        <begin position="26"/>
        <end position="161"/>
    </location>
</feature>
<evidence type="ECO:0000256" key="1">
    <source>
        <dbReference type="ARBA" id="ARBA00004418"/>
    </source>
</evidence>
<evidence type="ECO:0000256" key="6">
    <source>
        <dbReference type="SAM" id="SignalP"/>
    </source>
</evidence>
<organism evidence="7 8">
    <name type="scientific">Enterovibrio norvegicus FF-454</name>
    <dbReference type="NCBI Taxonomy" id="1185651"/>
    <lineage>
        <taxon>Bacteria</taxon>
        <taxon>Pseudomonadati</taxon>
        <taxon>Pseudomonadota</taxon>
        <taxon>Gammaproteobacteria</taxon>
        <taxon>Vibrionales</taxon>
        <taxon>Vibrionaceae</taxon>
        <taxon>Enterovibrio</taxon>
    </lineage>
</organism>
<dbReference type="GO" id="GO:0030288">
    <property type="term" value="C:outer membrane-bounded periplasmic space"/>
    <property type="evidence" value="ECO:0007669"/>
    <property type="project" value="TreeGrafter"/>
</dbReference>
<gene>
    <name evidence="7" type="ORF">A1OK_00395</name>
</gene>
<dbReference type="EMBL" id="AJWN02000002">
    <property type="protein sequence ID" value="OEE64410.1"/>
    <property type="molecule type" value="Genomic_DNA"/>
</dbReference>
<keyword evidence="5" id="KW-0175">Coiled coil</keyword>
<dbReference type="Proteomes" id="UP000095039">
    <property type="component" value="Unassembled WGS sequence"/>
</dbReference>
<evidence type="ECO:0000313" key="8">
    <source>
        <dbReference type="Proteomes" id="UP000095039"/>
    </source>
</evidence>
<keyword evidence="3 6" id="KW-0732">Signal</keyword>
<dbReference type="AlphaFoldDB" id="A0A1E5CFW8"/>
<dbReference type="InterPro" id="IPR012899">
    <property type="entry name" value="LTXXQ"/>
</dbReference>
<evidence type="ECO:0000256" key="3">
    <source>
        <dbReference type="ARBA" id="ARBA00022729"/>
    </source>
</evidence>
<keyword evidence="4" id="KW-0574">Periplasm</keyword>
<name>A0A1E5CFW8_9GAMM</name>
<accession>A0A1E5CFW8</accession>
<dbReference type="PANTHER" id="PTHR38102:SF1">
    <property type="entry name" value="PERIPLASMIC CHAPERONE SPY"/>
    <property type="match status" value="1"/>
</dbReference>
<dbReference type="Pfam" id="PF07813">
    <property type="entry name" value="LTXXQ"/>
    <property type="match status" value="1"/>
</dbReference>
<dbReference type="Gene3D" id="1.20.120.1490">
    <property type="match status" value="1"/>
</dbReference>
<keyword evidence="8" id="KW-1185">Reference proteome</keyword>
<reference evidence="7 8" key="1">
    <citation type="journal article" date="2012" name="Science">
        <title>Ecological populations of bacteria act as socially cohesive units of antibiotic production and resistance.</title>
        <authorList>
            <person name="Cordero O.X."/>
            <person name="Wildschutte H."/>
            <person name="Kirkup B."/>
            <person name="Proehl S."/>
            <person name="Ngo L."/>
            <person name="Hussain F."/>
            <person name="Le Roux F."/>
            <person name="Mincer T."/>
            <person name="Polz M.F."/>
        </authorList>
    </citation>
    <scope>NUCLEOTIDE SEQUENCE [LARGE SCALE GENOMIC DNA]</scope>
    <source>
        <strain evidence="7 8">FF-454</strain>
    </source>
</reference>
<dbReference type="RefSeq" id="WP_016961922.1">
    <property type="nucleotide sequence ID" value="NZ_AJWN02000002.1"/>
</dbReference>
<comment type="similarity">
    <text evidence="2">Belongs to the CpxP/Spy family.</text>
</comment>
<evidence type="ECO:0000313" key="7">
    <source>
        <dbReference type="EMBL" id="OEE64410.1"/>
    </source>
</evidence>
<sequence length="161" mass="18169">MKLSKRIVATIIALPLMMGSMSVMAAGGKHNDGEGMHGGKSMMGGKHLLRGIDLTDAQKEELKTLREQNRDAMKANKGAMKAGMMAERQEMQSLLLADNFDEAQVRELAQKMAVQQVERRVSMMKRQHEMLNILTPEQKTEVKANMEKMAERHQNRMKHHG</sequence>
<evidence type="ECO:0000256" key="4">
    <source>
        <dbReference type="ARBA" id="ARBA00022764"/>
    </source>
</evidence>
<comment type="caution">
    <text evidence="7">The sequence shown here is derived from an EMBL/GenBank/DDBJ whole genome shotgun (WGS) entry which is preliminary data.</text>
</comment>
<dbReference type="GO" id="GO:0051082">
    <property type="term" value="F:unfolded protein binding"/>
    <property type="evidence" value="ECO:0007669"/>
    <property type="project" value="TreeGrafter"/>
</dbReference>
<evidence type="ECO:0000256" key="2">
    <source>
        <dbReference type="ARBA" id="ARBA00008441"/>
    </source>
</evidence>
<dbReference type="PIRSF" id="PIRSF034445">
    <property type="entry name" value="CpxP_Spy"/>
    <property type="match status" value="1"/>
</dbReference>
<protein>
    <submittedName>
        <fullName evidence="7">P pilus assembly/Cpx signaling pathway inhibitor/zinc-resistance associated protein</fullName>
    </submittedName>
</protein>
<dbReference type="CDD" id="cd09916">
    <property type="entry name" value="CpxP_like"/>
    <property type="match status" value="1"/>
</dbReference>